<comment type="caution">
    <text evidence="3">The sequence shown here is derived from an EMBL/GenBank/DDBJ whole genome shotgun (WGS) entry which is preliminary data.</text>
</comment>
<organism evidence="3 4">
    <name type="scientific">Apolygus lucorum</name>
    <name type="common">Small green plant bug</name>
    <name type="synonym">Lygocoris lucorum</name>
    <dbReference type="NCBI Taxonomy" id="248454"/>
    <lineage>
        <taxon>Eukaryota</taxon>
        <taxon>Metazoa</taxon>
        <taxon>Ecdysozoa</taxon>
        <taxon>Arthropoda</taxon>
        <taxon>Hexapoda</taxon>
        <taxon>Insecta</taxon>
        <taxon>Pterygota</taxon>
        <taxon>Neoptera</taxon>
        <taxon>Paraneoptera</taxon>
        <taxon>Hemiptera</taxon>
        <taxon>Heteroptera</taxon>
        <taxon>Panheteroptera</taxon>
        <taxon>Cimicomorpha</taxon>
        <taxon>Miridae</taxon>
        <taxon>Mirini</taxon>
        <taxon>Apolygus</taxon>
    </lineage>
</organism>
<proteinExistence type="predicted"/>
<evidence type="ECO:0000256" key="1">
    <source>
        <dbReference type="ARBA" id="ARBA00022737"/>
    </source>
</evidence>
<evidence type="ECO:0000313" key="4">
    <source>
        <dbReference type="Proteomes" id="UP000466442"/>
    </source>
</evidence>
<dbReference type="EMBL" id="WIXP02000002">
    <property type="protein sequence ID" value="KAF6214547.1"/>
    <property type="molecule type" value="Genomic_DNA"/>
</dbReference>
<gene>
    <name evidence="3" type="ORF">GE061_009290</name>
</gene>
<dbReference type="Pfam" id="PF13540">
    <property type="entry name" value="RCC1_2"/>
    <property type="match status" value="1"/>
</dbReference>
<evidence type="ECO:0000256" key="2">
    <source>
        <dbReference type="PROSITE-ProRule" id="PRU00235"/>
    </source>
</evidence>
<dbReference type="OrthoDB" id="5370059at2759"/>
<dbReference type="SUPFAM" id="SSF50985">
    <property type="entry name" value="RCC1/BLIP-II"/>
    <property type="match status" value="1"/>
</dbReference>
<dbReference type="PANTHER" id="PTHR22872">
    <property type="entry name" value="BTK-BINDING PROTEIN-RELATED"/>
    <property type="match status" value="1"/>
</dbReference>
<accession>A0A8S9Y036</accession>
<dbReference type="PROSITE" id="PS50012">
    <property type="entry name" value="RCC1_3"/>
    <property type="match status" value="1"/>
</dbReference>
<keyword evidence="1" id="KW-0677">Repeat</keyword>
<keyword evidence="4" id="KW-1185">Reference proteome</keyword>
<reference evidence="3" key="1">
    <citation type="journal article" date="2021" name="Mol. Ecol. Resour.">
        <title>Apolygus lucorum genome provides insights into omnivorousness and mesophyll feeding.</title>
        <authorList>
            <person name="Liu Y."/>
            <person name="Liu H."/>
            <person name="Wang H."/>
            <person name="Huang T."/>
            <person name="Liu B."/>
            <person name="Yang B."/>
            <person name="Yin L."/>
            <person name="Li B."/>
            <person name="Zhang Y."/>
            <person name="Zhang S."/>
            <person name="Jiang F."/>
            <person name="Zhang X."/>
            <person name="Ren Y."/>
            <person name="Wang B."/>
            <person name="Wang S."/>
            <person name="Lu Y."/>
            <person name="Wu K."/>
            <person name="Fan W."/>
            <person name="Wang G."/>
        </authorList>
    </citation>
    <scope>NUCLEOTIDE SEQUENCE</scope>
    <source>
        <strain evidence="3">12Hb</strain>
    </source>
</reference>
<dbReference type="InterPro" id="IPR009091">
    <property type="entry name" value="RCC1/BLIP-II"/>
</dbReference>
<dbReference type="InterPro" id="IPR051625">
    <property type="entry name" value="Signaling_Regulatory_Domain"/>
</dbReference>
<feature type="repeat" description="RCC1" evidence="2">
    <location>
        <begin position="192"/>
        <end position="244"/>
    </location>
</feature>
<dbReference type="Proteomes" id="UP000466442">
    <property type="component" value="Unassembled WGS sequence"/>
</dbReference>
<name>A0A8S9Y036_APOLU</name>
<sequence>MENQREIFLQMVGKQVESIKYLHSVGDGNRFGVIYITHDDEAFGVGYNGDYNLLCGRGENFLVKTIRKPEKIPELSGRGIWRVHIGDHRGLALGEHGIMYVWGLTFVKIRSCYDVSNIHLPRVMNSAPGVVSYVAGGGGYFVAITVDKKLFMWGHIDWSAPYSDGRLFSPMHKEVKHVACGAWHINMLTTDGKVYTCGHGGYGQLGYDWTEDDGFWKVEKLTSITEPCIMVDAGSASSMFLTQSGELWACGLNHPQQFGGLGVDNETTTITTPSRVQIKEPITSVCCSWTLNNLRNVYGAKTKDGNKIYVWGWGFESKHPQPYERAISLKDVFQFKATAGNLGDTFELSKKHEPETICSPLQIKDSSADKTDLQDMKPLHEKKHDVPSEPYLKRKPSTKSLNTDLHQLNNFNIKITGTNNKHSSDGNKLYPTKTPSPHVSKRSCNCIKNPYKLYLDYVYSGGGVRLEFGELVEVYLLAVEYEENQLQEYTFEEIKNRLNESNFPVLLECAQTHQSIVLKELGELFIKNLCKEPQKVADLIMNLKLSEK</sequence>
<protein>
    <submittedName>
        <fullName evidence="3">Uncharacterized protein</fullName>
    </submittedName>
</protein>
<evidence type="ECO:0000313" key="3">
    <source>
        <dbReference type="EMBL" id="KAF6214547.1"/>
    </source>
</evidence>
<dbReference type="InterPro" id="IPR000408">
    <property type="entry name" value="Reg_chr_condens"/>
</dbReference>
<dbReference type="Gene3D" id="2.130.10.30">
    <property type="entry name" value="Regulator of chromosome condensation 1/beta-lactamase-inhibitor protein II"/>
    <property type="match status" value="2"/>
</dbReference>
<dbReference type="AlphaFoldDB" id="A0A8S9Y036"/>